<dbReference type="InterPro" id="IPR001647">
    <property type="entry name" value="HTH_TetR"/>
</dbReference>
<dbReference type="InterPro" id="IPR054156">
    <property type="entry name" value="YxaF_TetR_C"/>
</dbReference>
<dbReference type="EMBL" id="JBHSDR010000004">
    <property type="protein sequence ID" value="MFC4294840.1"/>
    <property type="molecule type" value="Genomic_DNA"/>
</dbReference>
<feature type="DNA-binding region" description="H-T-H motif" evidence="4">
    <location>
        <begin position="32"/>
        <end position="51"/>
    </location>
</feature>
<organism evidence="6 7">
    <name type="scientific">Novosphingobium tardum</name>
    <dbReference type="NCBI Taxonomy" id="1538021"/>
    <lineage>
        <taxon>Bacteria</taxon>
        <taxon>Pseudomonadati</taxon>
        <taxon>Pseudomonadota</taxon>
        <taxon>Alphaproteobacteria</taxon>
        <taxon>Sphingomonadales</taxon>
        <taxon>Sphingomonadaceae</taxon>
        <taxon>Novosphingobium</taxon>
    </lineage>
</organism>
<dbReference type="PROSITE" id="PS50977">
    <property type="entry name" value="HTH_TETR_2"/>
    <property type="match status" value="1"/>
</dbReference>
<dbReference type="Gene3D" id="1.10.357.10">
    <property type="entry name" value="Tetracycline Repressor, domain 2"/>
    <property type="match status" value="1"/>
</dbReference>
<keyword evidence="3" id="KW-0804">Transcription</keyword>
<dbReference type="PANTHER" id="PTHR47506:SF1">
    <property type="entry name" value="HTH-TYPE TRANSCRIPTIONAL REGULATOR YJDC"/>
    <property type="match status" value="1"/>
</dbReference>
<dbReference type="SUPFAM" id="SSF46689">
    <property type="entry name" value="Homeodomain-like"/>
    <property type="match status" value="1"/>
</dbReference>
<name>A0ABV8RNC0_9SPHN</name>
<evidence type="ECO:0000256" key="2">
    <source>
        <dbReference type="ARBA" id="ARBA00023125"/>
    </source>
</evidence>
<dbReference type="PRINTS" id="PR00455">
    <property type="entry name" value="HTHTETR"/>
</dbReference>
<dbReference type="SUPFAM" id="SSF48498">
    <property type="entry name" value="Tetracyclin repressor-like, C-terminal domain"/>
    <property type="match status" value="1"/>
</dbReference>
<dbReference type="RefSeq" id="WP_379538326.1">
    <property type="nucleotide sequence ID" value="NZ_JBHSDR010000004.1"/>
</dbReference>
<dbReference type="InterPro" id="IPR036271">
    <property type="entry name" value="Tet_transcr_reg_TetR-rel_C_sf"/>
</dbReference>
<protein>
    <submittedName>
        <fullName evidence="6">TetR/AcrR family transcriptional regulator</fullName>
    </submittedName>
</protein>
<evidence type="ECO:0000256" key="4">
    <source>
        <dbReference type="PROSITE-ProRule" id="PRU00335"/>
    </source>
</evidence>
<evidence type="ECO:0000256" key="3">
    <source>
        <dbReference type="ARBA" id="ARBA00023163"/>
    </source>
</evidence>
<keyword evidence="1" id="KW-0805">Transcription regulation</keyword>
<keyword evidence="7" id="KW-1185">Reference proteome</keyword>
<evidence type="ECO:0000313" key="7">
    <source>
        <dbReference type="Proteomes" id="UP001595828"/>
    </source>
</evidence>
<evidence type="ECO:0000259" key="5">
    <source>
        <dbReference type="PROSITE" id="PS50977"/>
    </source>
</evidence>
<gene>
    <name evidence="6" type="ORF">ACFO0A_07160</name>
</gene>
<dbReference type="Proteomes" id="UP001595828">
    <property type="component" value="Unassembled WGS sequence"/>
</dbReference>
<feature type="domain" description="HTH tetR-type" evidence="5">
    <location>
        <begin position="9"/>
        <end position="69"/>
    </location>
</feature>
<reference evidence="7" key="1">
    <citation type="journal article" date="2019" name="Int. J. Syst. Evol. Microbiol.">
        <title>The Global Catalogue of Microorganisms (GCM) 10K type strain sequencing project: providing services to taxonomists for standard genome sequencing and annotation.</title>
        <authorList>
            <consortium name="The Broad Institute Genomics Platform"/>
            <consortium name="The Broad Institute Genome Sequencing Center for Infectious Disease"/>
            <person name="Wu L."/>
            <person name="Ma J."/>
        </authorList>
    </citation>
    <scope>NUCLEOTIDE SEQUENCE [LARGE SCALE GENOMIC DNA]</scope>
    <source>
        <strain evidence="7">CGMCC 1.12989</strain>
    </source>
</reference>
<accession>A0ABV8RNC0</accession>
<dbReference type="PANTHER" id="PTHR47506">
    <property type="entry name" value="TRANSCRIPTIONAL REGULATORY PROTEIN"/>
    <property type="match status" value="1"/>
</dbReference>
<dbReference type="InterPro" id="IPR009057">
    <property type="entry name" value="Homeodomain-like_sf"/>
</dbReference>
<keyword evidence="2 4" id="KW-0238">DNA-binding</keyword>
<dbReference type="Pfam" id="PF21993">
    <property type="entry name" value="TetR_C_13_2"/>
    <property type="match status" value="1"/>
</dbReference>
<dbReference type="Pfam" id="PF00440">
    <property type="entry name" value="TetR_N"/>
    <property type="match status" value="1"/>
</dbReference>
<evidence type="ECO:0000313" key="6">
    <source>
        <dbReference type="EMBL" id="MFC4294840.1"/>
    </source>
</evidence>
<evidence type="ECO:0000256" key="1">
    <source>
        <dbReference type="ARBA" id="ARBA00023015"/>
    </source>
</evidence>
<comment type="caution">
    <text evidence="6">The sequence shown here is derived from an EMBL/GenBank/DDBJ whole genome shotgun (WGS) entry which is preliminary data.</text>
</comment>
<proteinExistence type="predicted"/>
<sequence>MKSSRPARGDARVALLDAALSEVRRQGWAGTSVDQLCAAAGVTKGAFFHHFASKEALGIAAAGHWRDVSETMFVDADYHRHDDPLDRVFGYLDMRARLTGASLDAITCFVGTVVQEAFATSELLREACGATIDSHVAMLTPDLAAAIERHGCKVPATAEGLAAHTQAVLQGSFVLAKAAGHSGPVKDGVAHLRDYFALVFGIDPPSPQASAGEKP</sequence>